<sequence length="337" mass="39909">MAQLHPVRYAFKNTKPNVCDSNHKDKGKNSTIIRYIEFIGVNKEFGLISTDKDTAHDVNMFRSFMNNINVRTLAVFHESMDKIFDTYTTSHSQLIQFRINISDVAEMNYLDLAKMYLLQYDFVLPLQKSVPIQHSDNDTQSAIWSFLLQKAKTQKIRQLIHDITNLDIYEDEQREEMRKQLKQIQDVNDWIQGREHGIISSDDISKVVGEDEWAILRKYNELDIQLFQFSQNIAKMDLLFFQFVQQRHSHLLTSLRERESILLDRILNPSHYHLTWNQSSIDEALAQEAQVKRQGKRVDWKQLEKNEFGAHKHPDNYSNEVDIAQFQKQYPFEYSLF</sequence>
<proteinExistence type="predicted"/>
<reference evidence="7 8" key="1">
    <citation type="journal article" date="2013" name="Curr. Biol.">
        <title>The Genome of the Foraminiferan Reticulomyxa filosa.</title>
        <authorList>
            <person name="Glockner G."/>
            <person name="Hulsmann N."/>
            <person name="Schleicher M."/>
            <person name="Noegel A.A."/>
            <person name="Eichinger L."/>
            <person name="Gallinger C."/>
            <person name="Pawlowski J."/>
            <person name="Sierra R."/>
            <person name="Euteneuer U."/>
            <person name="Pillet L."/>
            <person name="Moustafa A."/>
            <person name="Platzer M."/>
            <person name="Groth M."/>
            <person name="Szafranski K."/>
            <person name="Schliwa M."/>
        </authorList>
    </citation>
    <scope>NUCLEOTIDE SEQUENCE [LARGE SCALE GENOMIC DNA]</scope>
</reference>
<evidence type="ECO:0000256" key="3">
    <source>
        <dbReference type="ARBA" id="ARBA00022741"/>
    </source>
</evidence>
<dbReference type="AlphaFoldDB" id="X6NI11"/>
<keyword evidence="8" id="KW-1185">Reference proteome</keyword>
<feature type="non-terminal residue" evidence="7">
    <location>
        <position position="337"/>
    </location>
</feature>
<dbReference type="GO" id="GO:0004674">
    <property type="term" value="F:protein serine/threonine kinase activity"/>
    <property type="evidence" value="ECO:0007669"/>
    <property type="project" value="UniProtKB-KW"/>
</dbReference>
<comment type="caution">
    <text evidence="7">The sequence shown here is derived from an EMBL/GenBank/DDBJ whole genome shotgun (WGS) entry which is preliminary data.</text>
</comment>
<dbReference type="InterPro" id="IPR000961">
    <property type="entry name" value="AGC-kinase_C"/>
</dbReference>
<keyword evidence="5" id="KW-0067">ATP-binding</keyword>
<keyword evidence="1" id="KW-0723">Serine/threonine-protein kinase</keyword>
<evidence type="ECO:0000256" key="2">
    <source>
        <dbReference type="ARBA" id="ARBA00022679"/>
    </source>
</evidence>
<dbReference type="PROSITE" id="PS51285">
    <property type="entry name" value="AGC_KINASE_CTER"/>
    <property type="match status" value="1"/>
</dbReference>
<gene>
    <name evidence="7" type="ORF">RFI_11595</name>
</gene>
<evidence type="ECO:0000259" key="6">
    <source>
        <dbReference type="PROSITE" id="PS51285"/>
    </source>
</evidence>
<organism evidence="7 8">
    <name type="scientific">Reticulomyxa filosa</name>
    <dbReference type="NCBI Taxonomy" id="46433"/>
    <lineage>
        <taxon>Eukaryota</taxon>
        <taxon>Sar</taxon>
        <taxon>Rhizaria</taxon>
        <taxon>Retaria</taxon>
        <taxon>Foraminifera</taxon>
        <taxon>Monothalamids</taxon>
        <taxon>Reticulomyxidae</taxon>
        <taxon>Reticulomyxa</taxon>
    </lineage>
</organism>
<keyword evidence="3" id="KW-0547">Nucleotide-binding</keyword>
<evidence type="ECO:0000256" key="4">
    <source>
        <dbReference type="ARBA" id="ARBA00022777"/>
    </source>
</evidence>
<feature type="domain" description="AGC-kinase C-terminal" evidence="6">
    <location>
        <begin position="296"/>
        <end position="337"/>
    </location>
</feature>
<evidence type="ECO:0000256" key="1">
    <source>
        <dbReference type="ARBA" id="ARBA00022527"/>
    </source>
</evidence>
<accession>X6NI11</accession>
<evidence type="ECO:0000313" key="7">
    <source>
        <dbReference type="EMBL" id="ETO25543.1"/>
    </source>
</evidence>
<dbReference type="Proteomes" id="UP000023152">
    <property type="component" value="Unassembled WGS sequence"/>
</dbReference>
<name>X6NI11_RETFI</name>
<dbReference type="EMBL" id="ASPP01008442">
    <property type="protein sequence ID" value="ETO25543.1"/>
    <property type="molecule type" value="Genomic_DNA"/>
</dbReference>
<evidence type="ECO:0000313" key="8">
    <source>
        <dbReference type="Proteomes" id="UP000023152"/>
    </source>
</evidence>
<keyword evidence="4" id="KW-0418">Kinase</keyword>
<dbReference type="GO" id="GO:0005524">
    <property type="term" value="F:ATP binding"/>
    <property type="evidence" value="ECO:0007669"/>
    <property type="project" value="UniProtKB-KW"/>
</dbReference>
<protein>
    <recommendedName>
        <fullName evidence="6">AGC-kinase C-terminal domain-containing protein</fullName>
    </recommendedName>
</protein>
<keyword evidence="2" id="KW-0808">Transferase</keyword>
<evidence type="ECO:0000256" key="5">
    <source>
        <dbReference type="ARBA" id="ARBA00022840"/>
    </source>
</evidence>